<feature type="compositionally biased region" description="Acidic residues" evidence="1">
    <location>
        <begin position="221"/>
        <end position="231"/>
    </location>
</feature>
<protein>
    <submittedName>
        <fullName evidence="2">Uncharacterized protein</fullName>
    </submittedName>
</protein>
<proteinExistence type="predicted"/>
<evidence type="ECO:0000313" key="3">
    <source>
        <dbReference type="Proteomes" id="UP000267821"/>
    </source>
</evidence>
<sequence length="248" mass="28086">MPPKRKLENNEDSKDDHHVIRSNHGHAKLVGFFEEEVPENLYGLRRRDDAHIIKQDSIYGPQRAGMDAWTTFLKQAVALLTIAPIGQINYLTDKSFSYAVNILAQDIAKTVHSVAVIREKAVKATLEILEVGTKGIVRPQGTGTSKKVLHIEEDNEKEEEDTPKNIKTRSRTRSAGGEDNEGEEEEAPRNIKTRSGTRSVGGGKRIMRPQGTRTSKKVMIIEEDDEEEEEDAPKKYQDQKWDRKCRGR</sequence>
<dbReference type="EMBL" id="ML121595">
    <property type="protein sequence ID" value="RPB19238.1"/>
    <property type="molecule type" value="Genomic_DNA"/>
</dbReference>
<evidence type="ECO:0000313" key="2">
    <source>
        <dbReference type="EMBL" id="RPB19238.1"/>
    </source>
</evidence>
<gene>
    <name evidence="2" type="ORF">L211DRAFT_853419</name>
</gene>
<organism evidence="2 3">
    <name type="scientific">Terfezia boudieri ATCC MYA-4762</name>
    <dbReference type="NCBI Taxonomy" id="1051890"/>
    <lineage>
        <taxon>Eukaryota</taxon>
        <taxon>Fungi</taxon>
        <taxon>Dikarya</taxon>
        <taxon>Ascomycota</taxon>
        <taxon>Pezizomycotina</taxon>
        <taxon>Pezizomycetes</taxon>
        <taxon>Pezizales</taxon>
        <taxon>Pezizaceae</taxon>
        <taxon>Terfezia</taxon>
    </lineage>
</organism>
<name>A0A3N4LBY4_9PEZI</name>
<dbReference type="InParanoid" id="A0A3N4LBY4"/>
<feature type="region of interest" description="Disordered" evidence="1">
    <location>
        <begin position="139"/>
        <end position="248"/>
    </location>
</feature>
<reference evidence="2 3" key="1">
    <citation type="journal article" date="2018" name="Nat. Ecol. Evol.">
        <title>Pezizomycetes genomes reveal the molecular basis of ectomycorrhizal truffle lifestyle.</title>
        <authorList>
            <person name="Murat C."/>
            <person name="Payen T."/>
            <person name="Noel B."/>
            <person name="Kuo A."/>
            <person name="Morin E."/>
            <person name="Chen J."/>
            <person name="Kohler A."/>
            <person name="Krizsan K."/>
            <person name="Balestrini R."/>
            <person name="Da Silva C."/>
            <person name="Montanini B."/>
            <person name="Hainaut M."/>
            <person name="Levati E."/>
            <person name="Barry K.W."/>
            <person name="Belfiori B."/>
            <person name="Cichocki N."/>
            <person name="Clum A."/>
            <person name="Dockter R.B."/>
            <person name="Fauchery L."/>
            <person name="Guy J."/>
            <person name="Iotti M."/>
            <person name="Le Tacon F."/>
            <person name="Lindquist E.A."/>
            <person name="Lipzen A."/>
            <person name="Malagnac F."/>
            <person name="Mello A."/>
            <person name="Molinier V."/>
            <person name="Miyauchi S."/>
            <person name="Poulain J."/>
            <person name="Riccioni C."/>
            <person name="Rubini A."/>
            <person name="Sitrit Y."/>
            <person name="Splivallo R."/>
            <person name="Traeger S."/>
            <person name="Wang M."/>
            <person name="Zifcakova L."/>
            <person name="Wipf D."/>
            <person name="Zambonelli A."/>
            <person name="Paolocci F."/>
            <person name="Nowrousian M."/>
            <person name="Ottonello S."/>
            <person name="Baldrian P."/>
            <person name="Spatafora J.W."/>
            <person name="Henrissat B."/>
            <person name="Nagy L.G."/>
            <person name="Aury J.M."/>
            <person name="Wincker P."/>
            <person name="Grigoriev I.V."/>
            <person name="Bonfante P."/>
            <person name="Martin F.M."/>
        </authorList>
    </citation>
    <scope>NUCLEOTIDE SEQUENCE [LARGE SCALE GENOMIC DNA]</scope>
    <source>
        <strain evidence="2 3">ATCC MYA-4762</strain>
    </source>
</reference>
<keyword evidence="3" id="KW-1185">Reference proteome</keyword>
<feature type="compositionally biased region" description="Basic and acidic residues" evidence="1">
    <location>
        <begin position="232"/>
        <end position="248"/>
    </location>
</feature>
<dbReference type="AlphaFoldDB" id="A0A3N4LBY4"/>
<evidence type="ECO:0000256" key="1">
    <source>
        <dbReference type="SAM" id="MobiDB-lite"/>
    </source>
</evidence>
<accession>A0A3N4LBY4</accession>
<dbReference type="Proteomes" id="UP000267821">
    <property type="component" value="Unassembled WGS sequence"/>
</dbReference>